<dbReference type="RefSeq" id="WP_146788317.1">
    <property type="nucleotide sequence ID" value="NZ_BAABIO010000003.1"/>
</dbReference>
<reference evidence="2 3" key="1">
    <citation type="journal article" date="2015" name="Int. J. Syst. Evol. Microbiol.">
        <title>Flavisolibacter ginsenosidimutans sp. nov., with ginsenoside-converting activity isolated from soil used for cultivating ginseng.</title>
        <authorList>
            <person name="Zhao Y."/>
            <person name="Liu Q."/>
            <person name="Kang M.S."/>
            <person name="Jin F."/>
            <person name="Yu H."/>
            <person name="Im W.T."/>
        </authorList>
    </citation>
    <scope>NUCLEOTIDE SEQUENCE [LARGE SCALE GENOMIC DNA]</scope>
    <source>
        <strain evidence="2 3">Gsoil 636</strain>
    </source>
</reference>
<evidence type="ECO:0000259" key="1">
    <source>
        <dbReference type="Pfam" id="PF07791"/>
    </source>
</evidence>
<dbReference type="InterPro" id="IPR012433">
    <property type="entry name" value="Imm11"/>
</dbReference>
<gene>
    <name evidence="2" type="ORF">FSB75_13230</name>
</gene>
<organism evidence="2 3">
    <name type="scientific">Flavisolibacter ginsenosidimutans</name>
    <dbReference type="NCBI Taxonomy" id="661481"/>
    <lineage>
        <taxon>Bacteria</taxon>
        <taxon>Pseudomonadati</taxon>
        <taxon>Bacteroidota</taxon>
        <taxon>Chitinophagia</taxon>
        <taxon>Chitinophagales</taxon>
        <taxon>Chitinophagaceae</taxon>
        <taxon>Flavisolibacter</taxon>
    </lineage>
</organism>
<name>A0A5B8UKV5_9BACT</name>
<dbReference type="OrthoDB" id="5381821at2"/>
<dbReference type="EMBL" id="CP042433">
    <property type="protein sequence ID" value="QEC56819.1"/>
    <property type="molecule type" value="Genomic_DNA"/>
</dbReference>
<keyword evidence="3" id="KW-1185">Reference proteome</keyword>
<protein>
    <recommendedName>
        <fullName evidence="1">Immunity MXAN-0049 protein domain-containing protein</fullName>
    </recommendedName>
</protein>
<accession>A0A5B8UKV5</accession>
<dbReference type="AlphaFoldDB" id="A0A5B8UKV5"/>
<dbReference type="Proteomes" id="UP000321204">
    <property type="component" value="Chromosome"/>
</dbReference>
<proteinExistence type="predicted"/>
<dbReference type="Pfam" id="PF07791">
    <property type="entry name" value="Imm11"/>
    <property type="match status" value="1"/>
</dbReference>
<sequence>MANEFEYYRIHRKNDKDVPLLDEDTNCPTYLSLKAPVENPEMLLFRLGKPVPKKPIMADYHSTPKSVISKKIFDVLNPFNISGIQLLPSKIRGKNDEIFTDYWAIHIYHILKCVDVEQSNCSITFMLSNIKKIVLDRNILKLIPLRERLVFRLKEDPAFQLFHVSVVDSIMATNPTGIAFTNIEAWTDRTLFQN</sequence>
<evidence type="ECO:0000313" key="2">
    <source>
        <dbReference type="EMBL" id="QEC56819.1"/>
    </source>
</evidence>
<dbReference type="KEGG" id="fgg:FSB75_13230"/>
<evidence type="ECO:0000313" key="3">
    <source>
        <dbReference type="Proteomes" id="UP000321204"/>
    </source>
</evidence>
<feature type="domain" description="Immunity MXAN-0049 protein" evidence="1">
    <location>
        <begin position="61"/>
        <end position="184"/>
    </location>
</feature>